<name>A0A143HAQ2_9BACL</name>
<dbReference type="PANTHER" id="PTHR43479">
    <property type="entry name" value="ACREF/ENVCD OPERON REPRESSOR-RELATED"/>
    <property type="match status" value="1"/>
</dbReference>
<evidence type="ECO:0000256" key="3">
    <source>
        <dbReference type="SAM" id="Phobius"/>
    </source>
</evidence>
<dbReference type="Pfam" id="PF14278">
    <property type="entry name" value="TetR_C_8"/>
    <property type="match status" value="1"/>
</dbReference>
<feature type="DNA-binding region" description="H-T-H motif" evidence="2">
    <location>
        <begin position="36"/>
        <end position="55"/>
    </location>
</feature>
<dbReference type="InterPro" id="IPR039532">
    <property type="entry name" value="TetR_C_Firmicutes"/>
</dbReference>
<evidence type="ECO:0000256" key="1">
    <source>
        <dbReference type="ARBA" id="ARBA00023125"/>
    </source>
</evidence>
<dbReference type="Proteomes" id="UP000076021">
    <property type="component" value="Chromosome"/>
</dbReference>
<evidence type="ECO:0000259" key="4">
    <source>
        <dbReference type="PROSITE" id="PS50977"/>
    </source>
</evidence>
<accession>A0A143HAQ2</accession>
<dbReference type="OrthoDB" id="9810250at2"/>
<gene>
    <name evidence="5" type="ORF">ATY39_03380</name>
</gene>
<feature type="domain" description="HTH tetR-type" evidence="4">
    <location>
        <begin position="12"/>
        <end position="73"/>
    </location>
</feature>
<sequence length="180" mass="21118">MTKQKKEDPRAIRSKQMLKKATVDILIENPNISKLTVQKISQRAELNRATFYLHFIDIGDLLKQLVHDIFDDLLLEMSPTLYVDDINNKDQLIAFLDYFYKHRKIFAVLFEHPGFKKKVQMILKDSIVIKRERKSKETEGTVLSMDILASSILGIIMWWLKDGVHFSSEYIASQIIELYR</sequence>
<organism evidence="5 6">
    <name type="scientific">Rummeliibacillus stabekisii</name>
    <dbReference type="NCBI Taxonomy" id="241244"/>
    <lineage>
        <taxon>Bacteria</taxon>
        <taxon>Bacillati</taxon>
        <taxon>Bacillota</taxon>
        <taxon>Bacilli</taxon>
        <taxon>Bacillales</taxon>
        <taxon>Caryophanaceae</taxon>
        <taxon>Rummeliibacillus</taxon>
    </lineage>
</organism>
<proteinExistence type="predicted"/>
<keyword evidence="3" id="KW-0472">Membrane</keyword>
<dbReference type="GO" id="GO:0003677">
    <property type="term" value="F:DNA binding"/>
    <property type="evidence" value="ECO:0007669"/>
    <property type="project" value="UniProtKB-UniRule"/>
</dbReference>
<dbReference type="SUPFAM" id="SSF46689">
    <property type="entry name" value="Homeodomain-like"/>
    <property type="match status" value="1"/>
</dbReference>
<feature type="transmembrane region" description="Helical" evidence="3">
    <location>
        <begin position="140"/>
        <end position="160"/>
    </location>
</feature>
<keyword evidence="1 2" id="KW-0238">DNA-binding</keyword>
<dbReference type="AlphaFoldDB" id="A0A143HAQ2"/>
<dbReference type="PANTHER" id="PTHR43479:SF7">
    <property type="entry name" value="TETR-FAMILY TRANSCRIPTIONAL REGULATOR"/>
    <property type="match status" value="1"/>
</dbReference>
<dbReference type="InterPro" id="IPR009057">
    <property type="entry name" value="Homeodomain-like_sf"/>
</dbReference>
<evidence type="ECO:0000313" key="5">
    <source>
        <dbReference type="EMBL" id="AMW98565.1"/>
    </source>
</evidence>
<dbReference type="PROSITE" id="PS50977">
    <property type="entry name" value="HTH_TETR_2"/>
    <property type="match status" value="1"/>
</dbReference>
<reference evidence="5 6" key="1">
    <citation type="journal article" date="2016" name="Genome Announc.">
        <title>Whole-Genome Sequence of Rummeliibacillus stabekisii Strain PP9 Isolated from Antarctic Soil.</title>
        <authorList>
            <person name="da Mota F.F."/>
            <person name="Vollu R.E."/>
            <person name="Jurelevicius D."/>
            <person name="Seldin L."/>
        </authorList>
    </citation>
    <scope>NUCLEOTIDE SEQUENCE [LARGE SCALE GENOMIC DNA]</scope>
    <source>
        <strain evidence="5 6">PP9</strain>
    </source>
</reference>
<dbReference type="InterPro" id="IPR001647">
    <property type="entry name" value="HTH_TetR"/>
</dbReference>
<keyword evidence="3" id="KW-1133">Transmembrane helix</keyword>
<evidence type="ECO:0000256" key="2">
    <source>
        <dbReference type="PROSITE-ProRule" id="PRU00335"/>
    </source>
</evidence>
<keyword evidence="6" id="KW-1185">Reference proteome</keyword>
<dbReference type="STRING" id="241244.ATY39_03380"/>
<dbReference type="EMBL" id="CP014806">
    <property type="protein sequence ID" value="AMW98565.1"/>
    <property type="molecule type" value="Genomic_DNA"/>
</dbReference>
<protein>
    <recommendedName>
        <fullName evidence="4">HTH tetR-type domain-containing protein</fullName>
    </recommendedName>
</protein>
<reference evidence="6" key="2">
    <citation type="submission" date="2016-03" db="EMBL/GenBank/DDBJ databases">
        <authorList>
            <person name="Ploux O."/>
        </authorList>
    </citation>
    <scope>NUCLEOTIDE SEQUENCE [LARGE SCALE GENOMIC DNA]</scope>
    <source>
        <strain evidence="6">PP9</strain>
    </source>
</reference>
<keyword evidence="3" id="KW-0812">Transmembrane</keyword>
<dbReference type="KEGG" id="rst:ATY39_03380"/>
<dbReference type="Gene3D" id="1.10.357.10">
    <property type="entry name" value="Tetracycline Repressor, domain 2"/>
    <property type="match status" value="1"/>
</dbReference>
<dbReference type="InterPro" id="IPR050624">
    <property type="entry name" value="HTH-type_Tx_Regulator"/>
</dbReference>
<evidence type="ECO:0000313" key="6">
    <source>
        <dbReference type="Proteomes" id="UP000076021"/>
    </source>
</evidence>
<dbReference type="RefSeq" id="WP_066785832.1">
    <property type="nucleotide sequence ID" value="NZ_CP014806.1"/>
</dbReference>